<evidence type="ECO:0000256" key="3">
    <source>
        <dbReference type="ARBA" id="ARBA00022485"/>
    </source>
</evidence>
<evidence type="ECO:0000259" key="13">
    <source>
        <dbReference type="PROSITE" id="PS51085"/>
    </source>
</evidence>
<keyword evidence="6 12" id="KW-0479">Metal-binding</keyword>
<dbReference type="Proteomes" id="UP000663570">
    <property type="component" value="Chromosome"/>
</dbReference>
<keyword evidence="5 12" id="KW-0874">Quinone</keyword>
<comment type="function">
    <text evidence="12">NDH-1 shuttles electrons from NADH, via FMN and iron-sulfur (Fe-S) centers, to quinones in the respiratory chain. Couples the redox reaction to proton translocation (for every two electrons transferred, four hydrogen ions are translocated across the cytoplasmic membrane), and thus conserves the redox energy in a proton gradient.</text>
</comment>
<sequence length="773" mass="82237">MLEIEIDGKKVEVADGSTVMDAANKVGTYIPHFCYHKKLSIAANCRMCLVDVEKAPKPLPACATPVTNGMKVTTHSDKAVKAQKGVMEFLLINHPLDCPICDQGGECQLQDLAVGYGGNTSRYQEEKRVVVNKNLGPLISTDMTRCIHCTRCVRFGQEIAGIMELGVANRGERSEIMAFVDRTVDSELSGNSIDLCPVGALTSKPFRFSARTWEMSRRRSVSPHDSLGANLVVQVKHDRVMRVLPLENEAINECWLSDKDRFSYEGLNAEDRLTKPMVKQGGKWIEISWQDALNYATKAIQGVVAEHGAAAFGAFVSPHSTLEEMFLTQRLVRAMGSEKVDFRLRQSDFSADGVRSGAPWLGMPMRDVSQLDRVLVIGSALRKDHPLLTQRLRQAAKRGAEVSVIASAIDDPLFKLAHAAIVAPDAMVGALANVAAAIARKKGTTLGESVMAKVDSSLPFDAVAIAKSLCGGERAALFLGNAVVQHPAFGAIWAIGVEIERLCGAKLGFLGEATNTVGGYQTGSLSTKHNVGTMLADPLKAVVLVGVEPALDFANGALATAALSGAETVIALTAFRSAVEDVADLMLPLAPFSETSGTFVNCEGAVQSFNAAVKPLGETRPGWKVLRVLGGALGLDGFEYESSEAVRDDALRMAPPLTNELVGTPDVNVSSASGLQRVSDVPIYSADVLVRRAPSLQRTRDAAAPVARMSAATLAKLGVADGSSVKVSSRSGAIVISAKRDDAVADDCVRVAAARPETVALGAMFGELTVERA</sequence>
<dbReference type="PROSITE" id="PS00642">
    <property type="entry name" value="COMPLEX1_75K_2"/>
    <property type="match status" value="1"/>
</dbReference>
<dbReference type="NCBIfam" id="TIGR01973">
    <property type="entry name" value="NuoG"/>
    <property type="match status" value="1"/>
</dbReference>
<keyword evidence="7 12" id="KW-1278">Translocase</keyword>
<evidence type="ECO:0000256" key="7">
    <source>
        <dbReference type="ARBA" id="ARBA00022967"/>
    </source>
</evidence>
<dbReference type="InterPro" id="IPR036010">
    <property type="entry name" value="2Fe-2S_ferredoxin-like_sf"/>
</dbReference>
<name>A0ABX7M1R9_9RHOO</name>
<evidence type="ECO:0000259" key="14">
    <source>
        <dbReference type="PROSITE" id="PS51669"/>
    </source>
</evidence>
<protein>
    <recommendedName>
        <fullName evidence="12">NADH-quinone oxidoreductase</fullName>
        <ecNumber evidence="12">7.1.1.-</ecNumber>
    </recommendedName>
</protein>
<dbReference type="Gene3D" id="3.40.228.10">
    <property type="entry name" value="Dimethylsulfoxide Reductase, domain 2"/>
    <property type="match status" value="1"/>
</dbReference>
<dbReference type="SUPFAM" id="SSF54292">
    <property type="entry name" value="2Fe-2S ferredoxin-like"/>
    <property type="match status" value="1"/>
</dbReference>
<keyword evidence="16" id="KW-0560">Oxidoreductase</keyword>
<keyword evidence="3 12" id="KW-0004">4Fe-4S</keyword>
<evidence type="ECO:0000256" key="6">
    <source>
        <dbReference type="ARBA" id="ARBA00022723"/>
    </source>
</evidence>
<evidence type="ECO:0000256" key="9">
    <source>
        <dbReference type="ARBA" id="ARBA00023014"/>
    </source>
</evidence>
<evidence type="ECO:0000256" key="10">
    <source>
        <dbReference type="ARBA" id="ARBA00023027"/>
    </source>
</evidence>
<dbReference type="Gene3D" id="2.40.40.20">
    <property type="match status" value="1"/>
</dbReference>
<dbReference type="PROSITE" id="PS51669">
    <property type="entry name" value="4FE4S_MOW_BIS_MGD"/>
    <property type="match status" value="1"/>
</dbReference>
<evidence type="ECO:0000256" key="11">
    <source>
        <dbReference type="ARBA" id="ARBA00047712"/>
    </source>
</evidence>
<comment type="cofactor">
    <cofactor evidence="12">
        <name>[2Fe-2S] cluster</name>
        <dbReference type="ChEBI" id="CHEBI:190135"/>
    </cofactor>
    <text evidence="12">Binds 1 [2Fe-2S] cluster per subunit.</text>
</comment>
<dbReference type="CDD" id="cd02775">
    <property type="entry name" value="MopB_CT"/>
    <property type="match status" value="1"/>
</dbReference>
<evidence type="ECO:0000259" key="15">
    <source>
        <dbReference type="PROSITE" id="PS51839"/>
    </source>
</evidence>
<comment type="cofactor">
    <cofactor evidence="1 12">
        <name>[4Fe-4S] cluster</name>
        <dbReference type="ChEBI" id="CHEBI:49883"/>
    </cofactor>
</comment>
<accession>A0ABX7M1R9</accession>
<dbReference type="PANTHER" id="PTHR43105:SF13">
    <property type="entry name" value="NADH-UBIQUINONE OXIDOREDUCTASE 75 KDA SUBUNIT, MITOCHONDRIAL"/>
    <property type="match status" value="1"/>
</dbReference>
<keyword evidence="9 12" id="KW-0411">Iron-sulfur</keyword>
<dbReference type="PROSITE" id="PS00641">
    <property type="entry name" value="COMPLEX1_75K_1"/>
    <property type="match status" value="1"/>
</dbReference>
<dbReference type="InterPro" id="IPR054351">
    <property type="entry name" value="NADH_UbQ_OxRdtase_ferredoxin"/>
</dbReference>
<dbReference type="InterPro" id="IPR006656">
    <property type="entry name" value="Mopterin_OxRdtase"/>
</dbReference>
<dbReference type="InterPro" id="IPR001041">
    <property type="entry name" value="2Fe-2S_ferredoxin-type"/>
</dbReference>
<feature type="domain" description="2Fe-2S ferredoxin-type" evidence="13">
    <location>
        <begin position="1"/>
        <end position="78"/>
    </location>
</feature>
<dbReference type="InterPro" id="IPR006963">
    <property type="entry name" value="Mopterin_OxRdtase_4Fe-4S_dom"/>
</dbReference>
<dbReference type="EC" id="7.1.1.-" evidence="12"/>
<dbReference type="InterPro" id="IPR019574">
    <property type="entry name" value="NADH_UbQ_OxRdtase_Gsu_4Fe4S-bd"/>
</dbReference>
<dbReference type="Gene3D" id="3.10.20.740">
    <property type="match status" value="1"/>
</dbReference>
<dbReference type="PROSITE" id="PS51839">
    <property type="entry name" value="4FE4S_HC3"/>
    <property type="match status" value="1"/>
</dbReference>
<dbReference type="SUPFAM" id="SSF50692">
    <property type="entry name" value="ADC-like"/>
    <property type="match status" value="1"/>
</dbReference>
<keyword evidence="17" id="KW-1185">Reference proteome</keyword>
<dbReference type="PANTHER" id="PTHR43105">
    <property type="entry name" value="RESPIRATORY NITRATE REDUCTASE"/>
    <property type="match status" value="1"/>
</dbReference>
<dbReference type="GO" id="GO:0016491">
    <property type="term" value="F:oxidoreductase activity"/>
    <property type="evidence" value="ECO:0007669"/>
    <property type="project" value="UniProtKB-KW"/>
</dbReference>
<dbReference type="Pfam" id="PF10588">
    <property type="entry name" value="NADH-G_4Fe-4S_3"/>
    <property type="match status" value="1"/>
</dbReference>
<dbReference type="PROSITE" id="PS51085">
    <property type="entry name" value="2FE2S_FER_2"/>
    <property type="match status" value="1"/>
</dbReference>
<evidence type="ECO:0000256" key="2">
    <source>
        <dbReference type="ARBA" id="ARBA00005404"/>
    </source>
</evidence>
<evidence type="ECO:0000256" key="8">
    <source>
        <dbReference type="ARBA" id="ARBA00023004"/>
    </source>
</evidence>
<organism evidence="16 17">
    <name type="scientific">Niveibacterium microcysteis</name>
    <dbReference type="NCBI Taxonomy" id="2811415"/>
    <lineage>
        <taxon>Bacteria</taxon>
        <taxon>Pseudomonadati</taxon>
        <taxon>Pseudomonadota</taxon>
        <taxon>Betaproteobacteria</taxon>
        <taxon>Rhodocyclales</taxon>
        <taxon>Rhodocyclaceae</taxon>
        <taxon>Niveibacterium</taxon>
    </lineage>
</organism>
<comment type="catalytic activity">
    <reaction evidence="11 12">
        <text>a quinone + NADH + 5 H(+)(in) = a quinol + NAD(+) + 4 H(+)(out)</text>
        <dbReference type="Rhea" id="RHEA:57888"/>
        <dbReference type="ChEBI" id="CHEBI:15378"/>
        <dbReference type="ChEBI" id="CHEBI:24646"/>
        <dbReference type="ChEBI" id="CHEBI:57540"/>
        <dbReference type="ChEBI" id="CHEBI:57945"/>
        <dbReference type="ChEBI" id="CHEBI:132124"/>
    </reaction>
</comment>
<evidence type="ECO:0000256" key="1">
    <source>
        <dbReference type="ARBA" id="ARBA00001966"/>
    </source>
</evidence>
<dbReference type="Gene3D" id="3.40.50.740">
    <property type="match status" value="2"/>
</dbReference>
<dbReference type="SUPFAM" id="SSF53706">
    <property type="entry name" value="Formate dehydrogenase/DMSO reductase, domains 1-3"/>
    <property type="match status" value="1"/>
</dbReference>
<evidence type="ECO:0000313" key="17">
    <source>
        <dbReference type="Proteomes" id="UP000663570"/>
    </source>
</evidence>
<dbReference type="Pfam" id="PF22151">
    <property type="entry name" value="Fer4_NDSU1"/>
    <property type="match status" value="1"/>
</dbReference>
<dbReference type="CDD" id="cd00207">
    <property type="entry name" value="fer2"/>
    <property type="match status" value="1"/>
</dbReference>
<keyword evidence="10 12" id="KW-0520">NAD</keyword>
<evidence type="ECO:0000256" key="12">
    <source>
        <dbReference type="RuleBase" id="RU003525"/>
    </source>
</evidence>
<proteinExistence type="inferred from homology"/>
<dbReference type="InterPro" id="IPR009010">
    <property type="entry name" value="Asp_de-COase-like_dom_sf"/>
</dbReference>
<dbReference type="Pfam" id="PF13510">
    <property type="entry name" value="Fer2_4"/>
    <property type="match status" value="1"/>
</dbReference>
<dbReference type="Pfam" id="PF22117">
    <property type="entry name" value="Fer4_Nqo3"/>
    <property type="match status" value="1"/>
</dbReference>
<keyword evidence="4 12" id="KW-0001">2Fe-2S</keyword>
<dbReference type="EMBL" id="CP071060">
    <property type="protein sequence ID" value="QSI75371.1"/>
    <property type="molecule type" value="Genomic_DNA"/>
</dbReference>
<dbReference type="InterPro" id="IPR010228">
    <property type="entry name" value="NADH_UbQ_OxRdtase_Gsu"/>
</dbReference>
<dbReference type="SMART" id="SM00929">
    <property type="entry name" value="NADH-G_4Fe-4S_3"/>
    <property type="match status" value="1"/>
</dbReference>
<dbReference type="InterPro" id="IPR000283">
    <property type="entry name" value="NADH_UbQ_OxRdtase_75kDa_su_CS"/>
</dbReference>
<gene>
    <name evidence="16" type="ORF">JY500_12700</name>
</gene>
<dbReference type="InterPro" id="IPR050123">
    <property type="entry name" value="Prok_molybdopt-oxidoreductase"/>
</dbReference>
<evidence type="ECO:0000256" key="5">
    <source>
        <dbReference type="ARBA" id="ARBA00022719"/>
    </source>
</evidence>
<dbReference type="Pfam" id="PF01568">
    <property type="entry name" value="Molydop_binding"/>
    <property type="match status" value="1"/>
</dbReference>
<dbReference type="PROSITE" id="PS00643">
    <property type="entry name" value="COMPLEX1_75K_3"/>
    <property type="match status" value="1"/>
</dbReference>
<dbReference type="InterPro" id="IPR006657">
    <property type="entry name" value="MoPterin_dinucl-bd_dom"/>
</dbReference>
<reference evidence="16 17" key="1">
    <citation type="submission" date="2021-02" db="EMBL/GenBank/DDBJ databases">
        <title>Niveibacterium changnyeongensis HC41.</title>
        <authorList>
            <person name="Kang M."/>
        </authorList>
    </citation>
    <scope>NUCLEOTIDE SEQUENCE [LARGE SCALE GENOMIC DNA]</scope>
    <source>
        <strain evidence="16 17">HC41</strain>
    </source>
</reference>
<keyword evidence="8 12" id="KW-0408">Iron</keyword>
<evidence type="ECO:0000256" key="4">
    <source>
        <dbReference type="ARBA" id="ARBA00022714"/>
    </source>
</evidence>
<dbReference type="RefSeq" id="WP_206252892.1">
    <property type="nucleotide sequence ID" value="NZ_CP071060.1"/>
</dbReference>
<feature type="domain" description="4Fe-4S Mo/W bis-MGD-type" evidence="14">
    <location>
        <begin position="215"/>
        <end position="271"/>
    </location>
</feature>
<evidence type="ECO:0000313" key="16">
    <source>
        <dbReference type="EMBL" id="QSI75371.1"/>
    </source>
</evidence>
<dbReference type="Gene3D" id="3.30.70.20">
    <property type="match status" value="1"/>
</dbReference>
<dbReference type="SUPFAM" id="SSF54862">
    <property type="entry name" value="4Fe-4S ferredoxins"/>
    <property type="match status" value="1"/>
</dbReference>
<feature type="domain" description="4Fe-4S His(Cys)3-ligated-type" evidence="15">
    <location>
        <begin position="78"/>
        <end position="117"/>
    </location>
</feature>
<dbReference type="CDD" id="cd02772">
    <property type="entry name" value="MopB_NDH-1_NuoG2"/>
    <property type="match status" value="1"/>
</dbReference>
<comment type="similarity">
    <text evidence="2 12">Belongs to the complex I 75 kDa subunit family.</text>
</comment>
<dbReference type="Pfam" id="PF00384">
    <property type="entry name" value="Molybdopterin"/>
    <property type="match status" value="1"/>
</dbReference>